<dbReference type="InterPro" id="IPR029058">
    <property type="entry name" value="AB_hydrolase_fold"/>
</dbReference>
<protein>
    <submittedName>
        <fullName evidence="2">Alpha/beta hydrolase</fullName>
    </submittedName>
</protein>
<feature type="domain" description="AB hydrolase-1" evidence="1">
    <location>
        <begin position="23"/>
        <end position="240"/>
    </location>
</feature>
<dbReference type="Pfam" id="PF00561">
    <property type="entry name" value="Abhydrolase_1"/>
    <property type="match status" value="1"/>
</dbReference>
<dbReference type="RefSeq" id="WP_408625264.1">
    <property type="nucleotide sequence ID" value="NZ_JBEQCT010000014.1"/>
</dbReference>
<dbReference type="InterPro" id="IPR000073">
    <property type="entry name" value="AB_hydrolase_1"/>
</dbReference>
<dbReference type="PRINTS" id="PR00111">
    <property type="entry name" value="ABHYDROLASE"/>
</dbReference>
<dbReference type="PANTHER" id="PTHR43798:SF33">
    <property type="entry name" value="HYDROLASE, PUTATIVE (AFU_ORTHOLOGUE AFUA_2G14860)-RELATED"/>
    <property type="match status" value="1"/>
</dbReference>
<accession>A0ABW9GDZ0</accession>
<evidence type="ECO:0000313" key="3">
    <source>
        <dbReference type="Proteomes" id="UP001629953"/>
    </source>
</evidence>
<dbReference type="GO" id="GO:0016787">
    <property type="term" value="F:hydrolase activity"/>
    <property type="evidence" value="ECO:0007669"/>
    <property type="project" value="UniProtKB-KW"/>
</dbReference>
<keyword evidence="3" id="KW-1185">Reference proteome</keyword>
<dbReference type="PANTHER" id="PTHR43798">
    <property type="entry name" value="MONOACYLGLYCEROL LIPASE"/>
    <property type="match status" value="1"/>
</dbReference>
<dbReference type="SUPFAM" id="SSF53474">
    <property type="entry name" value="alpha/beta-Hydrolases"/>
    <property type="match status" value="1"/>
</dbReference>
<name>A0ABW9GDZ0_9GAMM</name>
<dbReference type="InterPro" id="IPR050266">
    <property type="entry name" value="AB_hydrolase_sf"/>
</dbReference>
<keyword evidence="2" id="KW-0378">Hydrolase</keyword>
<evidence type="ECO:0000259" key="1">
    <source>
        <dbReference type="Pfam" id="PF00561"/>
    </source>
</evidence>
<dbReference type="EMBL" id="JBEQCT010000014">
    <property type="protein sequence ID" value="MFM2486963.1"/>
    <property type="molecule type" value="Genomic_DNA"/>
</dbReference>
<gene>
    <name evidence="2" type="ORF">ABUE30_18185</name>
</gene>
<comment type="caution">
    <text evidence="2">The sequence shown here is derived from an EMBL/GenBank/DDBJ whole genome shotgun (WGS) entry which is preliminary data.</text>
</comment>
<organism evidence="2 3">
    <name type="scientific">Celerinatantimonas yamalensis</name>
    <dbReference type="NCBI Taxonomy" id="559956"/>
    <lineage>
        <taxon>Bacteria</taxon>
        <taxon>Pseudomonadati</taxon>
        <taxon>Pseudomonadota</taxon>
        <taxon>Gammaproteobacteria</taxon>
        <taxon>Celerinatantimonadaceae</taxon>
        <taxon>Celerinatantimonas</taxon>
    </lineage>
</organism>
<sequence>MKEFKLDNNVILRYQDFPGDDVPIVFIHGLGCASSFDYPQVASMRSLSDHRRILVDLIGSGYSDKPETFDYTIANHANCIEKLLDHLHIDNVVIYGHSMGGAISIVLANLIKNRVNALILSEANLDAGGGFFSKKIASFTENDFKNFGYANLIKESVASGNTEWAAGLSNSSPIAIHRNAISLINGQVPSWRQLYYSLGTAKTYIFGSHSLPDSDYDELNKNHINVVVVSNAGHSMAWENPKELASVIASSI</sequence>
<dbReference type="Proteomes" id="UP001629953">
    <property type="component" value="Unassembled WGS sequence"/>
</dbReference>
<evidence type="ECO:0000313" key="2">
    <source>
        <dbReference type="EMBL" id="MFM2486963.1"/>
    </source>
</evidence>
<proteinExistence type="predicted"/>
<dbReference type="Gene3D" id="3.40.50.1820">
    <property type="entry name" value="alpha/beta hydrolase"/>
    <property type="match status" value="1"/>
</dbReference>
<reference evidence="2 3" key="1">
    <citation type="journal article" date="2013" name="Int. J. Syst. Evol. Microbiol.">
        <title>Celerinatantimonas yamalensis sp. nov., a cold-adapted diazotrophic bacterium from a cold permafrost brine.</title>
        <authorList>
            <person name="Shcherbakova V."/>
            <person name="Chuvilskaya N."/>
            <person name="Rivkina E."/>
            <person name="Demidov N."/>
            <person name="Uchaeva V."/>
            <person name="Suetin S."/>
            <person name="Suzina N."/>
            <person name="Gilichinsky D."/>
        </authorList>
    </citation>
    <scope>NUCLEOTIDE SEQUENCE [LARGE SCALE GENOMIC DNA]</scope>
    <source>
        <strain evidence="2 3">C7</strain>
    </source>
</reference>